<dbReference type="Pfam" id="PF04536">
    <property type="entry name" value="TPM_phosphatase"/>
    <property type="match status" value="1"/>
</dbReference>
<keyword evidence="4" id="KW-1185">Reference proteome</keyword>
<dbReference type="Gene3D" id="3.10.310.50">
    <property type="match status" value="1"/>
</dbReference>
<name>A0ABU3KLJ1_9BURK</name>
<dbReference type="InterPro" id="IPR007621">
    <property type="entry name" value="TPM_dom"/>
</dbReference>
<dbReference type="PANTHER" id="PTHR30373:SF2">
    <property type="entry name" value="UPF0603 PROTEIN YGCG"/>
    <property type="match status" value="1"/>
</dbReference>
<keyword evidence="1" id="KW-1133">Transmembrane helix</keyword>
<evidence type="ECO:0000256" key="1">
    <source>
        <dbReference type="SAM" id="Phobius"/>
    </source>
</evidence>
<protein>
    <submittedName>
        <fullName evidence="3">TPM domain-containing protein</fullName>
    </submittedName>
</protein>
<evidence type="ECO:0000259" key="2">
    <source>
        <dbReference type="Pfam" id="PF04536"/>
    </source>
</evidence>
<proteinExistence type="predicted"/>
<dbReference type="Proteomes" id="UP001321700">
    <property type="component" value="Unassembled WGS sequence"/>
</dbReference>
<sequence>MELWNRWSRGLVTLLFGMVMWGVGLGSHAASVIAVPALQARVMDTSGTLQAEEIRQLEAELAAIETDTGSQLVIWLLPSSGAEDIAALANRVANEWKVGRKLEGDGLLILVAKNDRRIRIEVAKALEGAIPDVMAGRVIQQQMAPRFAAGDYVGGLRNGVAALASLIKAEGLPAPQGPSGSGAHAQSFNWVELGVFVFFASAIGGTMARRALGTRLGSAVVGVLSAALVFYVTQWWLSCLIAGVGGFMLSIMMSRASTRSMGHHASGLSFGTGTTFGHDAGGSSAGNFRSGGGGSFGGGGASGGW</sequence>
<feature type="domain" description="TPM" evidence="2">
    <location>
        <begin position="42"/>
        <end position="164"/>
    </location>
</feature>
<dbReference type="EMBL" id="JAVBIK010000001">
    <property type="protein sequence ID" value="MDT7518644.1"/>
    <property type="molecule type" value="Genomic_DNA"/>
</dbReference>
<accession>A0ABU3KLJ1</accession>
<keyword evidence="1" id="KW-0812">Transmembrane</keyword>
<evidence type="ECO:0000313" key="4">
    <source>
        <dbReference type="Proteomes" id="UP001321700"/>
    </source>
</evidence>
<reference evidence="3 4" key="1">
    <citation type="submission" date="2023-08" db="EMBL/GenBank/DDBJ databases">
        <title>Rhodoferax potami sp. nov. and Rhodoferax mekongensis sp. nov., isolated from the Mekong River in Thailand.</title>
        <authorList>
            <person name="Kitikhun S."/>
            <person name="Charoenyingcharoen P."/>
            <person name="Siriarchawattana P."/>
            <person name="Likhitrattanapisal S."/>
            <person name="Nilsakha T."/>
            <person name="Chanpet A."/>
            <person name="Rattanawaree P."/>
            <person name="Ingsriswang S."/>
        </authorList>
    </citation>
    <scope>NUCLEOTIDE SEQUENCE [LARGE SCALE GENOMIC DNA]</scope>
    <source>
        <strain evidence="3 4">TBRC 17660</strain>
    </source>
</reference>
<feature type="transmembrane region" description="Helical" evidence="1">
    <location>
        <begin position="188"/>
        <end position="205"/>
    </location>
</feature>
<keyword evidence="1" id="KW-0472">Membrane</keyword>
<dbReference type="PANTHER" id="PTHR30373">
    <property type="entry name" value="UPF0603 PROTEIN YGCG"/>
    <property type="match status" value="1"/>
</dbReference>
<gene>
    <name evidence="3" type="ORF">RAE19_07990</name>
</gene>
<organism evidence="3 4">
    <name type="scientific">Rhodoferax potami</name>
    <dbReference type="NCBI Taxonomy" id="3068338"/>
    <lineage>
        <taxon>Bacteria</taxon>
        <taxon>Pseudomonadati</taxon>
        <taxon>Pseudomonadota</taxon>
        <taxon>Betaproteobacteria</taxon>
        <taxon>Burkholderiales</taxon>
        <taxon>Comamonadaceae</taxon>
        <taxon>Rhodoferax</taxon>
    </lineage>
</organism>
<feature type="transmembrane region" description="Helical" evidence="1">
    <location>
        <begin position="235"/>
        <end position="253"/>
    </location>
</feature>
<dbReference type="RefSeq" id="WP_313874383.1">
    <property type="nucleotide sequence ID" value="NZ_JAVBIK010000001.1"/>
</dbReference>
<evidence type="ECO:0000313" key="3">
    <source>
        <dbReference type="EMBL" id="MDT7518644.1"/>
    </source>
</evidence>
<comment type="caution">
    <text evidence="3">The sequence shown here is derived from an EMBL/GenBank/DDBJ whole genome shotgun (WGS) entry which is preliminary data.</text>
</comment>